<name>A0A2X2BMF6_PROMI</name>
<dbReference type="CDD" id="cd01147">
    <property type="entry name" value="HemV-2"/>
    <property type="match status" value="1"/>
</dbReference>
<dbReference type="Proteomes" id="UP000251485">
    <property type="component" value="Unassembled WGS sequence"/>
</dbReference>
<proteinExistence type="predicted"/>
<dbReference type="EMBL" id="UAUE01000011">
    <property type="protein sequence ID" value="SPY96073.1"/>
    <property type="molecule type" value="Genomic_DNA"/>
</dbReference>
<dbReference type="InterPro" id="IPR002491">
    <property type="entry name" value="ABC_transptr_periplasmic_BD"/>
</dbReference>
<dbReference type="PROSITE" id="PS51318">
    <property type="entry name" value="TAT"/>
    <property type="match status" value="1"/>
</dbReference>
<evidence type="ECO:0000313" key="3">
    <source>
        <dbReference type="EMBL" id="SPY96073.1"/>
    </source>
</evidence>
<dbReference type="PANTHER" id="PTHR30535:SF34">
    <property type="entry name" value="MOLYBDATE-BINDING PROTEIN MOLA"/>
    <property type="match status" value="1"/>
</dbReference>
<dbReference type="Pfam" id="PF01497">
    <property type="entry name" value="Peripla_BP_2"/>
    <property type="match status" value="1"/>
</dbReference>
<keyword evidence="1" id="KW-0732">Signal</keyword>
<dbReference type="GO" id="GO:0071281">
    <property type="term" value="P:cellular response to iron ion"/>
    <property type="evidence" value="ECO:0007669"/>
    <property type="project" value="TreeGrafter"/>
</dbReference>
<dbReference type="PROSITE" id="PS50983">
    <property type="entry name" value="FE_B12_PBP"/>
    <property type="match status" value="1"/>
</dbReference>
<dbReference type="Gene3D" id="3.40.50.1980">
    <property type="entry name" value="Nitrogenase molybdenum iron protein domain"/>
    <property type="match status" value="2"/>
</dbReference>
<dbReference type="Gene3D" id="1.20.58.2180">
    <property type="match status" value="1"/>
</dbReference>
<evidence type="ECO:0000256" key="1">
    <source>
        <dbReference type="SAM" id="SignalP"/>
    </source>
</evidence>
<dbReference type="RefSeq" id="WP_104459564.1">
    <property type="nucleotide sequence ID" value="NZ_CAXOHV010000010.1"/>
</dbReference>
<dbReference type="PANTHER" id="PTHR30535">
    <property type="entry name" value="VITAMIN B12-BINDING PROTEIN"/>
    <property type="match status" value="1"/>
</dbReference>
<dbReference type="InterPro" id="IPR006311">
    <property type="entry name" value="TAT_signal"/>
</dbReference>
<dbReference type="SUPFAM" id="SSF53807">
    <property type="entry name" value="Helical backbone' metal receptor"/>
    <property type="match status" value="1"/>
</dbReference>
<reference evidence="3 4" key="1">
    <citation type="submission" date="2018-06" db="EMBL/GenBank/DDBJ databases">
        <authorList>
            <consortium name="Pathogen Informatics"/>
            <person name="Doyle S."/>
        </authorList>
    </citation>
    <scope>NUCLEOTIDE SEQUENCE [LARGE SCALE GENOMIC DNA]</scope>
    <source>
        <strain evidence="3 4">NCTC10975</strain>
    </source>
</reference>
<protein>
    <submittedName>
        <fullName evidence="3">Iron compound ABC transporter, substrate-binding protein</fullName>
    </submittedName>
</protein>
<dbReference type="AlphaFoldDB" id="A0A2X2BMF6"/>
<gene>
    <name evidence="3" type="ORF">NCTC10975_01772</name>
</gene>
<evidence type="ECO:0000313" key="4">
    <source>
        <dbReference type="Proteomes" id="UP000251485"/>
    </source>
</evidence>
<organism evidence="3 4">
    <name type="scientific">Proteus mirabilis</name>
    <dbReference type="NCBI Taxonomy" id="584"/>
    <lineage>
        <taxon>Bacteria</taxon>
        <taxon>Pseudomonadati</taxon>
        <taxon>Pseudomonadota</taxon>
        <taxon>Gammaproteobacteria</taxon>
        <taxon>Enterobacterales</taxon>
        <taxon>Morganellaceae</taxon>
        <taxon>Proteus</taxon>
    </lineage>
</organism>
<evidence type="ECO:0000259" key="2">
    <source>
        <dbReference type="PROSITE" id="PS50983"/>
    </source>
</evidence>
<sequence length="343" mass="37778">MAIHRRQFLSYLATLAALSALPRCARAAITSRIAAQFGVLPTPENIHRVISAGPPTDQLLLALVPEKLLGFSSLNLGKSSLFADKLRKLPHLGRLSGRGSTLSLETLMALEPDIIIDSGNVDETYRSLAKRVSTQTGVPYVLIDGSLKDSPTQLRQTGALLGVTEKAETLALIAEQYLSDATLFASTLKIRPRFYLARGAKGLQTGSTGSIHTEAIELLGFENVADIAGFTGLTDVSPEQLLMWNPEVIITQDENAYQQIRQDSIWKNIQAVKNNKVLLFKGLPFGWLDGPPGINRLMGMRRLQSHFDHRIAEQATQDLQNYFAYFYHTSLSAEQCQLLMRSS</sequence>
<feature type="domain" description="Fe/B12 periplasmic-binding" evidence="2">
    <location>
        <begin position="48"/>
        <end position="311"/>
    </location>
</feature>
<feature type="chain" id="PRO_5016077420" evidence="1">
    <location>
        <begin position="28"/>
        <end position="343"/>
    </location>
</feature>
<accession>A0A2X2BMF6</accession>
<dbReference type="InterPro" id="IPR050902">
    <property type="entry name" value="ABC_Transporter_SBP"/>
</dbReference>
<feature type="signal peptide" evidence="1">
    <location>
        <begin position="1"/>
        <end position="27"/>
    </location>
</feature>